<keyword evidence="3" id="KW-1185">Reference proteome</keyword>
<comment type="caution">
    <text evidence="2">The sequence shown here is derived from an EMBL/GenBank/DDBJ whole genome shotgun (WGS) entry which is preliminary data.</text>
</comment>
<feature type="compositionally biased region" description="Polar residues" evidence="1">
    <location>
        <begin position="48"/>
        <end position="78"/>
    </location>
</feature>
<feature type="region of interest" description="Disordered" evidence="1">
    <location>
        <begin position="1"/>
        <end position="33"/>
    </location>
</feature>
<feature type="compositionally biased region" description="Basic and acidic residues" evidence="1">
    <location>
        <begin position="437"/>
        <end position="451"/>
    </location>
</feature>
<feature type="compositionally biased region" description="Basic residues" evidence="1">
    <location>
        <begin position="191"/>
        <end position="205"/>
    </location>
</feature>
<evidence type="ECO:0000313" key="2">
    <source>
        <dbReference type="EMBL" id="CAK7275524.1"/>
    </source>
</evidence>
<feature type="compositionally biased region" description="Gly residues" evidence="1">
    <location>
        <begin position="309"/>
        <end position="321"/>
    </location>
</feature>
<feature type="compositionally biased region" description="Gly residues" evidence="1">
    <location>
        <begin position="511"/>
        <end position="521"/>
    </location>
</feature>
<feature type="compositionally biased region" description="Polar residues" evidence="1">
    <location>
        <begin position="177"/>
        <end position="190"/>
    </location>
</feature>
<evidence type="ECO:0000256" key="1">
    <source>
        <dbReference type="SAM" id="MobiDB-lite"/>
    </source>
</evidence>
<dbReference type="Proteomes" id="UP001642501">
    <property type="component" value="Unassembled WGS sequence"/>
</dbReference>
<feature type="compositionally biased region" description="Low complexity" evidence="1">
    <location>
        <begin position="246"/>
        <end position="265"/>
    </location>
</feature>
<feature type="region of interest" description="Disordered" evidence="1">
    <location>
        <begin position="48"/>
        <end position="587"/>
    </location>
</feature>
<feature type="compositionally biased region" description="Low complexity" evidence="1">
    <location>
        <begin position="110"/>
        <end position="132"/>
    </location>
</feature>
<feature type="compositionally biased region" description="Polar residues" evidence="1">
    <location>
        <begin position="144"/>
        <end position="153"/>
    </location>
</feature>
<organism evidence="2 3">
    <name type="scientific">Sporothrix epigloea</name>
    <dbReference type="NCBI Taxonomy" id="1892477"/>
    <lineage>
        <taxon>Eukaryota</taxon>
        <taxon>Fungi</taxon>
        <taxon>Dikarya</taxon>
        <taxon>Ascomycota</taxon>
        <taxon>Pezizomycotina</taxon>
        <taxon>Sordariomycetes</taxon>
        <taxon>Sordariomycetidae</taxon>
        <taxon>Ophiostomatales</taxon>
        <taxon>Ophiostomataceae</taxon>
        <taxon>Sporothrix</taxon>
    </lineage>
</organism>
<evidence type="ECO:0000313" key="3">
    <source>
        <dbReference type="Proteomes" id="UP001642501"/>
    </source>
</evidence>
<feature type="compositionally biased region" description="Basic and acidic residues" evidence="1">
    <location>
        <begin position="497"/>
        <end position="509"/>
    </location>
</feature>
<dbReference type="EMBL" id="CAWUOM010000248">
    <property type="protein sequence ID" value="CAK7275524.1"/>
    <property type="molecule type" value="Genomic_DNA"/>
</dbReference>
<reference evidence="2 3" key="1">
    <citation type="submission" date="2024-01" db="EMBL/GenBank/DDBJ databases">
        <authorList>
            <person name="Allen C."/>
            <person name="Tagirdzhanova G."/>
        </authorList>
    </citation>
    <scope>NUCLEOTIDE SEQUENCE [LARGE SCALE GENOMIC DNA]</scope>
    <source>
        <strain evidence="2 3">CBS 573.63</strain>
    </source>
</reference>
<name>A0ABP0E4Y5_9PEZI</name>
<proteinExistence type="predicted"/>
<sequence>MDDQFGGRTDDDLFADDFEPIQLPTPPTAASEPAAVITATIETPVTLSATPSTIKQSPITAPVTTQASKGRKNANGTHAPSLGEGAAGVNGPARRNRQPKPKTGHGAQKADAAVAPPSSAAATTSNLPASSTDLLSAVVPPPSLAQSRHNQPITPQPADAAQLASTSISVPVPAHSDSASPAPQQQTLGQKSRRGHGGEKKKRNSGHVQAKDEDTPGRESPAPDSSQTSIINKMETPTDEKQPPTQNQQNQKQQRQSKQRQQNQQEAGGVASDRANATKVEKEETSNTVGTEGTTPVVPKVSKAARSGNKGGSGGKGGGETAGAANTGISGGPASNGPNARIQSGANPRTRLTEAELEMKMSAMRLAAEEKTRRFEQAQRDERDHDIAMAKGREEARKRKAAEEEKRKRSEEDRRRLEEERSRNRDRKLKAMGVKEGNWDEGKDNEGDQSGRDGSGVDAVMRGVRPAAGILPIANASAVTAKAEPTPTPSRGGRRGGRGERGERVERGGRAGRGGRGGGRSNNGDIRFNDAGSIGADIAEWVHSTTGPSTMPPPSPGPSENGFPSLSISNVGAVTKSTGADDKPAAKGQSYAAKVAIDKKPAPAGIIKTAEAAENMARDKLGFPPLPSLPAVGAWDEEVEEAERNAKA</sequence>
<feature type="compositionally biased region" description="Polar residues" evidence="1">
    <location>
        <begin position="566"/>
        <end position="578"/>
    </location>
</feature>
<feature type="compositionally biased region" description="Basic and acidic residues" evidence="1">
    <location>
        <begin position="367"/>
        <end position="423"/>
    </location>
</feature>
<gene>
    <name evidence="2" type="ORF">SEPCBS57363_006735</name>
</gene>
<feature type="compositionally biased region" description="Low complexity" evidence="1">
    <location>
        <begin position="288"/>
        <end position="308"/>
    </location>
</feature>
<feature type="compositionally biased region" description="Basic residues" evidence="1">
    <location>
        <begin position="94"/>
        <end position="103"/>
    </location>
</feature>
<protein>
    <submittedName>
        <fullName evidence="2">Uncharacterized protein</fullName>
    </submittedName>
</protein>
<accession>A0ABP0E4Y5</accession>
<feature type="compositionally biased region" description="Polar residues" evidence="1">
    <location>
        <begin position="336"/>
        <end position="347"/>
    </location>
</feature>